<dbReference type="GO" id="GO:0019442">
    <property type="term" value="P:L-tryptophan catabolic process to acetyl-CoA"/>
    <property type="evidence" value="ECO:0007669"/>
    <property type="project" value="TreeGrafter"/>
</dbReference>
<dbReference type="Gene3D" id="1.20.58.480">
    <property type="match status" value="1"/>
</dbReference>
<keyword evidence="2" id="KW-1185">Reference proteome</keyword>
<evidence type="ECO:0000313" key="2">
    <source>
        <dbReference type="Proteomes" id="UP000663828"/>
    </source>
</evidence>
<dbReference type="GO" id="GO:0019441">
    <property type="term" value="P:L-tryptophan catabolic process to kynurenine"/>
    <property type="evidence" value="ECO:0007669"/>
    <property type="project" value="InterPro"/>
</dbReference>
<reference evidence="1" key="1">
    <citation type="submission" date="2021-02" db="EMBL/GenBank/DDBJ databases">
        <authorList>
            <person name="Nowell W R."/>
        </authorList>
    </citation>
    <scope>NUCLEOTIDE SEQUENCE</scope>
</reference>
<dbReference type="InterPro" id="IPR004981">
    <property type="entry name" value="Trp_2_3_dOase"/>
</dbReference>
<evidence type="ECO:0000313" key="1">
    <source>
        <dbReference type="EMBL" id="CAF1628627.1"/>
    </source>
</evidence>
<gene>
    <name evidence="1" type="ORF">XAT740_LOCUS51261</name>
</gene>
<name>A0A816CTZ6_ADIRI</name>
<protein>
    <recommendedName>
        <fullName evidence="3">Tryptophan 2,3-dioxygenase</fullName>
    </recommendedName>
</protein>
<comment type="caution">
    <text evidence="1">The sequence shown here is derived from an EMBL/GenBank/DDBJ whole genome shotgun (WGS) entry which is preliminary data.</text>
</comment>
<accession>A0A816CTZ6</accession>
<sequence length="127" mass="15039">MTCPYAHSSLDDSKVNHQLETLDYSTYLRTDLLLSALKCHSHTDPLDNNSPPIHDEHFFILVHQVFELWFKQILFELDSIRDMFNQCDHVVSSMFNINLRLKRIVNVFQVLNQQFQLLETMTPIEFL</sequence>
<dbReference type="InterPro" id="IPR037217">
    <property type="entry name" value="Trp/Indoleamine_2_3_dOase-like"/>
</dbReference>
<dbReference type="AlphaFoldDB" id="A0A816CTZ6"/>
<dbReference type="SUPFAM" id="SSF140959">
    <property type="entry name" value="Indolic compounds 2,3-dioxygenase-like"/>
    <property type="match status" value="1"/>
</dbReference>
<dbReference type="GO" id="GO:0004833">
    <property type="term" value="F:L-tryptophan 2,3-dioxygenase activity"/>
    <property type="evidence" value="ECO:0007669"/>
    <property type="project" value="InterPro"/>
</dbReference>
<dbReference type="PANTHER" id="PTHR10138:SF0">
    <property type="entry name" value="TRYPTOPHAN 2,3-DIOXYGENASE"/>
    <property type="match status" value="1"/>
</dbReference>
<dbReference type="Proteomes" id="UP000663828">
    <property type="component" value="Unassembled WGS sequence"/>
</dbReference>
<evidence type="ECO:0008006" key="3">
    <source>
        <dbReference type="Google" id="ProtNLM"/>
    </source>
</evidence>
<dbReference type="PANTHER" id="PTHR10138">
    <property type="entry name" value="TRYPTOPHAN 2,3-DIOXYGENASE"/>
    <property type="match status" value="1"/>
</dbReference>
<dbReference type="GO" id="GO:0020037">
    <property type="term" value="F:heme binding"/>
    <property type="evidence" value="ECO:0007669"/>
    <property type="project" value="InterPro"/>
</dbReference>
<feature type="non-terminal residue" evidence="1">
    <location>
        <position position="127"/>
    </location>
</feature>
<organism evidence="1 2">
    <name type="scientific">Adineta ricciae</name>
    <name type="common">Rotifer</name>
    <dbReference type="NCBI Taxonomy" id="249248"/>
    <lineage>
        <taxon>Eukaryota</taxon>
        <taxon>Metazoa</taxon>
        <taxon>Spiralia</taxon>
        <taxon>Gnathifera</taxon>
        <taxon>Rotifera</taxon>
        <taxon>Eurotatoria</taxon>
        <taxon>Bdelloidea</taxon>
        <taxon>Adinetida</taxon>
        <taxon>Adinetidae</taxon>
        <taxon>Adineta</taxon>
    </lineage>
</organism>
<dbReference type="EMBL" id="CAJNOR010008098">
    <property type="protein sequence ID" value="CAF1628627.1"/>
    <property type="molecule type" value="Genomic_DNA"/>
</dbReference>
<dbReference type="GO" id="GO:0046872">
    <property type="term" value="F:metal ion binding"/>
    <property type="evidence" value="ECO:0007669"/>
    <property type="project" value="InterPro"/>
</dbReference>
<proteinExistence type="predicted"/>
<dbReference type="Pfam" id="PF03301">
    <property type="entry name" value="Trp_dioxygenase"/>
    <property type="match status" value="1"/>
</dbReference>